<keyword evidence="2" id="KW-1185">Reference proteome</keyword>
<accession>A0AAP0FAA9</accession>
<organism evidence="1 2">
    <name type="scientific">Stephania cephalantha</name>
    <dbReference type="NCBI Taxonomy" id="152367"/>
    <lineage>
        <taxon>Eukaryota</taxon>
        <taxon>Viridiplantae</taxon>
        <taxon>Streptophyta</taxon>
        <taxon>Embryophyta</taxon>
        <taxon>Tracheophyta</taxon>
        <taxon>Spermatophyta</taxon>
        <taxon>Magnoliopsida</taxon>
        <taxon>Ranunculales</taxon>
        <taxon>Menispermaceae</taxon>
        <taxon>Menispermoideae</taxon>
        <taxon>Cissampelideae</taxon>
        <taxon>Stephania</taxon>
    </lineage>
</organism>
<comment type="caution">
    <text evidence="1">The sequence shown here is derived from an EMBL/GenBank/DDBJ whole genome shotgun (WGS) entry which is preliminary data.</text>
</comment>
<sequence length="185" mass="20881">MAGPESKKSQIDLSDLPAAYAIRHGVGKSLDRLLQFPRQRRGQRCSAFEQGAGAVLGTNSKFHNRTQISNSPTTHADPESFVFFSEILNSWPRQDCKGGRYIIRHSEETMNAATLKSVEFDEFSILDEYLSEPEDTLEVSSQEPNITIAQNKDDEVEKEIGVIFERLKETHIESEEDQPLVLVKL</sequence>
<evidence type="ECO:0000313" key="1">
    <source>
        <dbReference type="EMBL" id="KAK9104318.1"/>
    </source>
</evidence>
<name>A0AAP0FAA9_9MAGN</name>
<dbReference type="AlphaFoldDB" id="A0AAP0FAA9"/>
<dbReference type="EMBL" id="JBBNAG010000009">
    <property type="protein sequence ID" value="KAK9104318.1"/>
    <property type="molecule type" value="Genomic_DNA"/>
</dbReference>
<protein>
    <submittedName>
        <fullName evidence="1">Uncharacterized protein</fullName>
    </submittedName>
</protein>
<dbReference type="Proteomes" id="UP001419268">
    <property type="component" value="Unassembled WGS sequence"/>
</dbReference>
<evidence type="ECO:0000313" key="2">
    <source>
        <dbReference type="Proteomes" id="UP001419268"/>
    </source>
</evidence>
<proteinExistence type="predicted"/>
<reference evidence="1 2" key="1">
    <citation type="submission" date="2024-01" db="EMBL/GenBank/DDBJ databases">
        <title>Genome assemblies of Stephania.</title>
        <authorList>
            <person name="Yang L."/>
        </authorList>
    </citation>
    <scope>NUCLEOTIDE SEQUENCE [LARGE SCALE GENOMIC DNA]</scope>
    <source>
        <strain evidence="1">JXDWG</strain>
        <tissue evidence="1">Leaf</tissue>
    </source>
</reference>
<gene>
    <name evidence="1" type="ORF">Scep_021162</name>
</gene>